<evidence type="ECO:0008006" key="3">
    <source>
        <dbReference type="Google" id="ProtNLM"/>
    </source>
</evidence>
<accession>A0A132PBZ9</accession>
<name>A0A132PBZ9_9MYCO</name>
<proteinExistence type="predicted"/>
<organism evidence="1 2">
    <name type="scientific">Mycolicibacterium wolinskyi</name>
    <dbReference type="NCBI Taxonomy" id="59750"/>
    <lineage>
        <taxon>Bacteria</taxon>
        <taxon>Bacillati</taxon>
        <taxon>Actinomycetota</taxon>
        <taxon>Actinomycetes</taxon>
        <taxon>Mycobacteriales</taxon>
        <taxon>Mycobacteriaceae</taxon>
        <taxon>Mycolicibacterium</taxon>
    </lineage>
</organism>
<dbReference type="Proteomes" id="UP000070612">
    <property type="component" value="Unassembled WGS sequence"/>
</dbReference>
<sequence>MQRSRPVIGLISAVQAAIPPAQAAIRELLPSATLWNVLDDRLLDDAEGAITEALAARMRRLIDHTVLEGADAVLLTCSMYASVARDAAAEVDVPLFGPDEALFSAAAHGGYRRLALVSPALDPLADSLARIRPVVGTDVAVEAVVAEGAAAAARGGDVSALADAIIRAVSPVAGKIDAVVLGQYSLAPAAAGVQTALRLPTLAGPRYAAHALRVVLDGDAA</sequence>
<reference evidence="1 2" key="1">
    <citation type="submission" date="2015-07" db="EMBL/GenBank/DDBJ databases">
        <title>A draft genome sequence of Mycobacterium wolinskyi.</title>
        <authorList>
            <person name="de Man T.J."/>
            <person name="Perry K.A."/>
            <person name="Coulliette A.D."/>
            <person name="Jensen B."/>
            <person name="Toney N.C."/>
            <person name="Limbago B.M."/>
            <person name="Noble-Wang J."/>
        </authorList>
    </citation>
    <scope>NUCLEOTIDE SEQUENCE [LARGE SCALE GENOMIC DNA]</scope>
    <source>
        <strain evidence="1 2">CDC_01</strain>
    </source>
</reference>
<gene>
    <name evidence="1" type="ORF">AFM11_33635</name>
</gene>
<dbReference type="EMBL" id="LGTW01000035">
    <property type="protein sequence ID" value="KWX19848.1"/>
    <property type="molecule type" value="Genomic_DNA"/>
</dbReference>
<dbReference type="PATRIC" id="fig|59750.3.peg.5061"/>
<evidence type="ECO:0000313" key="1">
    <source>
        <dbReference type="EMBL" id="KWX19848.1"/>
    </source>
</evidence>
<dbReference type="AlphaFoldDB" id="A0A132PBZ9"/>
<keyword evidence="2" id="KW-1185">Reference proteome</keyword>
<evidence type="ECO:0000313" key="2">
    <source>
        <dbReference type="Proteomes" id="UP000070612"/>
    </source>
</evidence>
<protein>
    <recommendedName>
        <fullName evidence="3">Asp/Glu racemase</fullName>
    </recommendedName>
</protein>
<comment type="caution">
    <text evidence="1">The sequence shown here is derived from an EMBL/GenBank/DDBJ whole genome shotgun (WGS) entry which is preliminary data.</text>
</comment>